<dbReference type="CDD" id="cd00093">
    <property type="entry name" value="HTH_XRE"/>
    <property type="match status" value="1"/>
</dbReference>
<name>A0A7W6BLD1_9SPHN</name>
<dbReference type="Gene3D" id="1.10.260.40">
    <property type="entry name" value="lambda repressor-like DNA-binding domains"/>
    <property type="match status" value="1"/>
</dbReference>
<reference evidence="3 4" key="1">
    <citation type="submission" date="2020-08" db="EMBL/GenBank/DDBJ databases">
        <title>Genomic Encyclopedia of Type Strains, Phase IV (KMG-IV): sequencing the most valuable type-strain genomes for metagenomic binning, comparative biology and taxonomic classification.</title>
        <authorList>
            <person name="Goeker M."/>
        </authorList>
    </citation>
    <scope>NUCLEOTIDE SEQUENCE [LARGE SCALE GENOMIC DNA]</scope>
    <source>
        <strain evidence="3 4">DSM 26189</strain>
    </source>
</reference>
<dbReference type="PANTHER" id="PTHR46797">
    <property type="entry name" value="HTH-TYPE TRANSCRIPTIONAL REGULATOR"/>
    <property type="match status" value="1"/>
</dbReference>
<evidence type="ECO:0000313" key="3">
    <source>
        <dbReference type="EMBL" id="MBB3927227.1"/>
    </source>
</evidence>
<dbReference type="RefSeq" id="WP_188072728.1">
    <property type="nucleotide sequence ID" value="NZ_BSPS01000013.1"/>
</dbReference>
<dbReference type="InterPro" id="IPR010982">
    <property type="entry name" value="Lambda_DNA-bd_dom_sf"/>
</dbReference>
<sequence>MVDLRTRFGRLVKAHRTRMGLTQEALAERANISTDMVSKIEGGSSGARFGVIAQLADALQVDPAELFTPNLPSGQLQRMTLTDIVSRLGSLSDGELRWLNGIIDAALRPKG</sequence>
<protein>
    <submittedName>
        <fullName evidence="3">Transcriptional regulator with XRE-family HTH domain</fullName>
    </submittedName>
</protein>
<organism evidence="3 4">
    <name type="scientific">Sphingobium jiangsuense</name>
    <dbReference type="NCBI Taxonomy" id="870476"/>
    <lineage>
        <taxon>Bacteria</taxon>
        <taxon>Pseudomonadati</taxon>
        <taxon>Pseudomonadota</taxon>
        <taxon>Alphaproteobacteria</taxon>
        <taxon>Sphingomonadales</taxon>
        <taxon>Sphingomonadaceae</taxon>
        <taxon>Sphingobium</taxon>
    </lineage>
</organism>
<dbReference type="PROSITE" id="PS50943">
    <property type="entry name" value="HTH_CROC1"/>
    <property type="match status" value="1"/>
</dbReference>
<evidence type="ECO:0000313" key="4">
    <source>
        <dbReference type="Proteomes" id="UP000571950"/>
    </source>
</evidence>
<feature type="domain" description="HTH cro/C1-type" evidence="2">
    <location>
        <begin position="12"/>
        <end position="66"/>
    </location>
</feature>
<dbReference type="AlphaFoldDB" id="A0A7W6BLD1"/>
<evidence type="ECO:0000259" key="2">
    <source>
        <dbReference type="PROSITE" id="PS50943"/>
    </source>
</evidence>
<dbReference type="PANTHER" id="PTHR46797:SF20">
    <property type="entry name" value="BLR4304 PROTEIN"/>
    <property type="match status" value="1"/>
</dbReference>
<dbReference type="SMART" id="SM00530">
    <property type="entry name" value="HTH_XRE"/>
    <property type="match status" value="1"/>
</dbReference>
<dbReference type="InterPro" id="IPR001387">
    <property type="entry name" value="Cro/C1-type_HTH"/>
</dbReference>
<dbReference type="InterPro" id="IPR050807">
    <property type="entry name" value="TransReg_Diox_bact_type"/>
</dbReference>
<dbReference type="SUPFAM" id="SSF47413">
    <property type="entry name" value="lambda repressor-like DNA-binding domains"/>
    <property type="match status" value="1"/>
</dbReference>
<proteinExistence type="predicted"/>
<accession>A0A7W6BLD1</accession>
<evidence type="ECO:0000256" key="1">
    <source>
        <dbReference type="ARBA" id="ARBA00023125"/>
    </source>
</evidence>
<dbReference type="EMBL" id="JACIDT010000010">
    <property type="protein sequence ID" value="MBB3927227.1"/>
    <property type="molecule type" value="Genomic_DNA"/>
</dbReference>
<dbReference type="GO" id="GO:0005829">
    <property type="term" value="C:cytosol"/>
    <property type="evidence" value="ECO:0007669"/>
    <property type="project" value="TreeGrafter"/>
</dbReference>
<comment type="caution">
    <text evidence="3">The sequence shown here is derived from an EMBL/GenBank/DDBJ whole genome shotgun (WGS) entry which is preliminary data.</text>
</comment>
<dbReference type="Proteomes" id="UP000571950">
    <property type="component" value="Unassembled WGS sequence"/>
</dbReference>
<gene>
    <name evidence="3" type="ORF">GGR43_002950</name>
</gene>
<dbReference type="Pfam" id="PF13560">
    <property type="entry name" value="HTH_31"/>
    <property type="match status" value="1"/>
</dbReference>
<keyword evidence="1" id="KW-0238">DNA-binding</keyword>
<dbReference type="GO" id="GO:0003700">
    <property type="term" value="F:DNA-binding transcription factor activity"/>
    <property type="evidence" value="ECO:0007669"/>
    <property type="project" value="TreeGrafter"/>
</dbReference>
<keyword evidence="4" id="KW-1185">Reference proteome</keyword>
<dbReference type="GO" id="GO:0003677">
    <property type="term" value="F:DNA binding"/>
    <property type="evidence" value="ECO:0007669"/>
    <property type="project" value="UniProtKB-KW"/>
</dbReference>